<accession>A0A5E4A2J3</accession>
<organism evidence="2 3">
    <name type="scientific">Marmota monax</name>
    <name type="common">Woodchuck</name>
    <dbReference type="NCBI Taxonomy" id="9995"/>
    <lineage>
        <taxon>Eukaryota</taxon>
        <taxon>Metazoa</taxon>
        <taxon>Chordata</taxon>
        <taxon>Craniata</taxon>
        <taxon>Vertebrata</taxon>
        <taxon>Euteleostomi</taxon>
        <taxon>Mammalia</taxon>
        <taxon>Eutheria</taxon>
        <taxon>Euarchontoglires</taxon>
        <taxon>Glires</taxon>
        <taxon>Rodentia</taxon>
        <taxon>Sciuromorpha</taxon>
        <taxon>Sciuridae</taxon>
        <taxon>Xerinae</taxon>
        <taxon>Marmotini</taxon>
        <taxon>Marmota</taxon>
    </lineage>
</organism>
<evidence type="ECO:0000313" key="2">
    <source>
        <dbReference type="EMBL" id="VTJ51348.1"/>
    </source>
</evidence>
<comment type="caution">
    <text evidence="2">The sequence shown here is derived from an EMBL/GenBank/DDBJ whole genome shotgun (WGS) entry which is preliminary data.</text>
</comment>
<evidence type="ECO:0000313" key="3">
    <source>
        <dbReference type="Proteomes" id="UP000335636"/>
    </source>
</evidence>
<protein>
    <submittedName>
        <fullName evidence="2">Uncharacterized protein</fullName>
    </submittedName>
</protein>
<feature type="region of interest" description="Disordered" evidence="1">
    <location>
        <begin position="1"/>
        <end position="135"/>
    </location>
</feature>
<name>A0A5E4A2J3_MARMO</name>
<dbReference type="Proteomes" id="UP000335636">
    <property type="component" value="Unassembled WGS sequence"/>
</dbReference>
<sequence>MNPREAGGWSAWVLAGQPGSQPPPLGPGRGILPEGRHRHRHRHRRAPQSPRRPRRTPQATGARRGRAARGLGTHAAPREQDARAPAPALCPGCPRRASSWPAAPRATRAEGSPTAPPPPRVPVISPGPRGTRGRAVPAAVPLAPSLPERPSPAPGSMATQLLRDVTSPRRLRLSPRSPPHGLLALSVVRWSCAGSWWPSARLCVGPVPPPRGHSDPLPWEEPCYPPVGGCG</sequence>
<feature type="compositionally biased region" description="Low complexity" evidence="1">
    <location>
        <begin position="122"/>
        <end position="135"/>
    </location>
</feature>
<dbReference type="AlphaFoldDB" id="A0A5E4A2J3"/>
<feature type="compositionally biased region" description="Low complexity" evidence="1">
    <location>
        <begin position="56"/>
        <end position="75"/>
    </location>
</feature>
<feature type="compositionally biased region" description="Low complexity" evidence="1">
    <location>
        <begin position="94"/>
        <end position="113"/>
    </location>
</feature>
<reference evidence="2" key="1">
    <citation type="submission" date="2019-04" db="EMBL/GenBank/DDBJ databases">
        <authorList>
            <person name="Alioto T."/>
            <person name="Alioto T."/>
        </authorList>
    </citation>
    <scope>NUCLEOTIDE SEQUENCE [LARGE SCALE GENOMIC DNA]</scope>
</reference>
<feature type="compositionally biased region" description="Basic residues" evidence="1">
    <location>
        <begin position="36"/>
        <end position="55"/>
    </location>
</feature>
<proteinExistence type="predicted"/>
<evidence type="ECO:0000256" key="1">
    <source>
        <dbReference type="SAM" id="MobiDB-lite"/>
    </source>
</evidence>
<gene>
    <name evidence="2" type="ORF">MONAX_5E010435</name>
</gene>
<keyword evidence="3" id="KW-1185">Reference proteome</keyword>
<dbReference type="EMBL" id="CABDUW010000003">
    <property type="protein sequence ID" value="VTJ51348.1"/>
    <property type="molecule type" value="Genomic_DNA"/>
</dbReference>